<sequence length="289" mass="31682">MPSIRDCTLATCPIEASIYEYRPSLSANAAFIGLFGLSGLIHLLQLVVLRSNCAFSILILLGCIGEIIGYIGRLILYNNPFSIDGFLIQICALTIAPAFFTAAIYFCIADIVRLFGCEGTSRLKPKRYAWIFIPCDTISLVLQGLGGGFASVATRRHEDSTAGVNIMIAGLAFQVFSLFMFILLLAEFFFRIYRRGYLWREVNGYEIKAGSGAGGIGCTALGRLYIFFSAFSLAILCIFIRCAYRVAELSHGFDGKLIKEEAPFIGLEGVMIVVAVFALNLGHPRMLTL</sequence>
<feature type="transmembrane region" description="Helical" evidence="5">
    <location>
        <begin position="29"/>
        <end position="48"/>
    </location>
</feature>
<comment type="subcellular location">
    <subcellularLocation>
        <location evidence="1">Membrane</location>
        <topology evidence="1">Multi-pass membrane protein</topology>
    </subcellularLocation>
</comment>
<dbReference type="InterPro" id="IPR007568">
    <property type="entry name" value="RTA1"/>
</dbReference>
<dbReference type="Pfam" id="PF04479">
    <property type="entry name" value="RTA1"/>
    <property type="match status" value="1"/>
</dbReference>
<dbReference type="AlphaFoldDB" id="A0A1J9PV64"/>
<feature type="transmembrane region" description="Helical" evidence="5">
    <location>
        <begin position="128"/>
        <end position="146"/>
    </location>
</feature>
<accession>A0A1J9PV64</accession>
<evidence type="ECO:0000256" key="1">
    <source>
        <dbReference type="ARBA" id="ARBA00004141"/>
    </source>
</evidence>
<comment type="caution">
    <text evidence="6">The sequence shown here is derived from an EMBL/GenBank/DDBJ whole genome shotgun (WGS) entry which is preliminary data.</text>
</comment>
<keyword evidence="2 5" id="KW-0812">Transmembrane</keyword>
<evidence type="ECO:0000256" key="4">
    <source>
        <dbReference type="ARBA" id="ARBA00023136"/>
    </source>
</evidence>
<feature type="transmembrane region" description="Helical" evidence="5">
    <location>
        <begin position="224"/>
        <end position="244"/>
    </location>
</feature>
<organism evidence="6 7">
    <name type="scientific">Blastomyces percursus</name>
    <dbReference type="NCBI Taxonomy" id="1658174"/>
    <lineage>
        <taxon>Eukaryota</taxon>
        <taxon>Fungi</taxon>
        <taxon>Dikarya</taxon>
        <taxon>Ascomycota</taxon>
        <taxon>Pezizomycotina</taxon>
        <taxon>Eurotiomycetes</taxon>
        <taxon>Eurotiomycetidae</taxon>
        <taxon>Onygenales</taxon>
        <taxon>Ajellomycetaceae</taxon>
        <taxon>Blastomyces</taxon>
    </lineage>
</organism>
<dbReference type="VEuPathDB" id="FungiDB:ACJ73_08485"/>
<feature type="transmembrane region" description="Helical" evidence="5">
    <location>
        <begin position="264"/>
        <end position="282"/>
    </location>
</feature>
<evidence type="ECO:0000256" key="2">
    <source>
        <dbReference type="ARBA" id="ARBA00022692"/>
    </source>
</evidence>
<dbReference type="EMBL" id="LGTZ01002016">
    <property type="protein sequence ID" value="OJD20182.1"/>
    <property type="molecule type" value="Genomic_DNA"/>
</dbReference>
<name>A0A1J9PV64_9EURO</name>
<dbReference type="PANTHER" id="PTHR31465">
    <property type="entry name" value="PROTEIN RTA1-RELATED"/>
    <property type="match status" value="1"/>
</dbReference>
<proteinExistence type="predicted"/>
<keyword evidence="3 5" id="KW-1133">Transmembrane helix</keyword>
<dbReference type="STRING" id="1658174.A0A1J9PV64"/>
<gene>
    <name evidence="6" type="ORF">ACJ73_08485</name>
</gene>
<reference evidence="6 7" key="1">
    <citation type="submission" date="2015-08" db="EMBL/GenBank/DDBJ databases">
        <title>Emmonsia species relationships and genome sequence.</title>
        <authorList>
            <person name="Cuomo C.A."/>
            <person name="Schwartz I.S."/>
            <person name="Kenyon C."/>
            <person name="De Hoog G.S."/>
            <person name="Govender N.P."/>
            <person name="Botha A."/>
            <person name="Moreno L."/>
            <person name="De Vries M."/>
            <person name="Munoz J.F."/>
            <person name="Stielow J.B."/>
        </authorList>
    </citation>
    <scope>NUCLEOTIDE SEQUENCE [LARGE SCALE GENOMIC DNA]</scope>
    <source>
        <strain evidence="6 7">EI222</strain>
    </source>
</reference>
<evidence type="ECO:0000256" key="3">
    <source>
        <dbReference type="ARBA" id="ARBA00022989"/>
    </source>
</evidence>
<feature type="transmembrane region" description="Helical" evidence="5">
    <location>
        <begin position="166"/>
        <end position="190"/>
    </location>
</feature>
<evidence type="ECO:0000313" key="6">
    <source>
        <dbReference type="EMBL" id="OJD20182.1"/>
    </source>
</evidence>
<dbReference type="Proteomes" id="UP000242791">
    <property type="component" value="Unassembled WGS sequence"/>
</dbReference>
<keyword evidence="7" id="KW-1185">Reference proteome</keyword>
<dbReference type="PANTHER" id="PTHR31465:SF7">
    <property type="entry name" value="SPHINGOID LONG-CHAIN BASE TRANSPORTER RSB1"/>
    <property type="match status" value="1"/>
</dbReference>
<evidence type="ECO:0000313" key="7">
    <source>
        <dbReference type="Proteomes" id="UP000242791"/>
    </source>
</evidence>
<dbReference type="OrthoDB" id="4521223at2759"/>
<protein>
    <recommendedName>
        <fullName evidence="8">Parasitic phase-specific protein PSP-1</fullName>
    </recommendedName>
</protein>
<evidence type="ECO:0000256" key="5">
    <source>
        <dbReference type="SAM" id="Phobius"/>
    </source>
</evidence>
<evidence type="ECO:0008006" key="8">
    <source>
        <dbReference type="Google" id="ProtNLM"/>
    </source>
</evidence>
<keyword evidence="4 5" id="KW-0472">Membrane</keyword>
<dbReference type="GO" id="GO:0005886">
    <property type="term" value="C:plasma membrane"/>
    <property type="evidence" value="ECO:0007669"/>
    <property type="project" value="TreeGrafter"/>
</dbReference>
<dbReference type="GO" id="GO:0000324">
    <property type="term" value="C:fungal-type vacuole"/>
    <property type="evidence" value="ECO:0007669"/>
    <property type="project" value="TreeGrafter"/>
</dbReference>
<feature type="transmembrane region" description="Helical" evidence="5">
    <location>
        <begin position="87"/>
        <end position="108"/>
    </location>
</feature>
<feature type="transmembrane region" description="Helical" evidence="5">
    <location>
        <begin position="55"/>
        <end position="75"/>
    </location>
</feature>